<feature type="compositionally biased region" description="Polar residues" evidence="1">
    <location>
        <begin position="121"/>
        <end position="130"/>
    </location>
</feature>
<feature type="compositionally biased region" description="Low complexity" evidence="1">
    <location>
        <begin position="151"/>
        <end position="161"/>
    </location>
</feature>
<name>A0ABR4N181_9FUNG</name>
<dbReference type="InterPro" id="IPR008978">
    <property type="entry name" value="HSP20-like_chaperone"/>
</dbReference>
<proteinExistence type="predicted"/>
<evidence type="ECO:0000256" key="1">
    <source>
        <dbReference type="SAM" id="MobiDB-lite"/>
    </source>
</evidence>
<keyword evidence="3" id="KW-1185">Reference proteome</keyword>
<evidence type="ECO:0008006" key="4">
    <source>
        <dbReference type="Google" id="ProtNLM"/>
    </source>
</evidence>
<gene>
    <name evidence="2" type="ORF">HK105_207174</name>
</gene>
<dbReference type="CDD" id="cd00298">
    <property type="entry name" value="ACD_sHsps_p23-like"/>
    <property type="match status" value="1"/>
</dbReference>
<dbReference type="Gene3D" id="2.60.40.790">
    <property type="match status" value="1"/>
</dbReference>
<reference evidence="2 3" key="1">
    <citation type="submission" date="2023-09" db="EMBL/GenBank/DDBJ databases">
        <title>Pangenome analysis of Batrachochytrium dendrobatidis and related Chytrids.</title>
        <authorList>
            <person name="Yacoub M.N."/>
            <person name="Stajich J.E."/>
            <person name="James T.Y."/>
        </authorList>
    </citation>
    <scope>NUCLEOTIDE SEQUENCE [LARGE SCALE GENOMIC DNA]</scope>
    <source>
        <strain evidence="2 3">JEL0888</strain>
    </source>
</reference>
<evidence type="ECO:0000313" key="3">
    <source>
        <dbReference type="Proteomes" id="UP001527925"/>
    </source>
</evidence>
<organism evidence="2 3">
    <name type="scientific">Polyrhizophydium stewartii</name>
    <dbReference type="NCBI Taxonomy" id="2732419"/>
    <lineage>
        <taxon>Eukaryota</taxon>
        <taxon>Fungi</taxon>
        <taxon>Fungi incertae sedis</taxon>
        <taxon>Chytridiomycota</taxon>
        <taxon>Chytridiomycota incertae sedis</taxon>
        <taxon>Chytridiomycetes</taxon>
        <taxon>Rhizophydiales</taxon>
        <taxon>Rhizophydiales incertae sedis</taxon>
        <taxon>Polyrhizophydium</taxon>
    </lineage>
</organism>
<protein>
    <recommendedName>
        <fullName evidence="4">SHSP domain-containing protein</fullName>
    </recommendedName>
</protein>
<comment type="caution">
    <text evidence="2">The sequence shown here is derived from an EMBL/GenBank/DDBJ whole genome shotgun (WGS) entry which is preliminary data.</text>
</comment>
<accession>A0ABR4N181</accession>
<dbReference type="Proteomes" id="UP001527925">
    <property type="component" value="Unassembled WGS sequence"/>
</dbReference>
<evidence type="ECO:0000313" key="2">
    <source>
        <dbReference type="EMBL" id="KAL2913296.1"/>
    </source>
</evidence>
<sequence length="285" mass="30060">MLFVHTPQYAFGPRPAHPGFGSLPVEAMLGSPLAPYYASHYAPHYVSPLAVPAGPLLYNPGAAHPRRRANRLGRGAVPIALYTVLAPTDDASDDEAACTCAAGTCSSTSCGQGSCNAACSNHAAQPTQPVDTPAKPVAESAHTKPAAKAPSQQQQQQQSSQVTEARSKHDTASAPTQRSLWSDVLASPTVEAGDTSISYHIPIPRTLTKDDLDLELDTESRVLTLTGKHTANGATTHFSRQISVAKQADVARLTASFGDDHALHIVFEKLPDDAKPATTSRIDIQ</sequence>
<feature type="region of interest" description="Disordered" evidence="1">
    <location>
        <begin position="121"/>
        <end position="180"/>
    </location>
</feature>
<dbReference type="EMBL" id="JADGIZ020000048">
    <property type="protein sequence ID" value="KAL2913296.1"/>
    <property type="molecule type" value="Genomic_DNA"/>
</dbReference>